<dbReference type="InterPro" id="IPR039519">
    <property type="entry name" value="YokE-like_PH"/>
</dbReference>
<evidence type="ECO:0000259" key="2">
    <source>
        <dbReference type="Pfam" id="PF09851"/>
    </source>
</evidence>
<evidence type="ECO:0008006" key="6">
    <source>
        <dbReference type="Google" id="ProtNLM"/>
    </source>
</evidence>
<dbReference type="RefSeq" id="WP_115982987.1">
    <property type="nucleotide sequence ID" value="NZ_JAVDQS010000004.1"/>
</dbReference>
<protein>
    <recommendedName>
        <fullName evidence="6">Oligomerization/nucleic acid binding protein</fullName>
    </recommendedName>
</protein>
<feature type="domain" description="SHOCT" evidence="2">
    <location>
        <begin position="179"/>
        <end position="204"/>
    </location>
</feature>
<feature type="domain" description="YokE-like PH" evidence="3">
    <location>
        <begin position="27"/>
        <end position="122"/>
    </location>
</feature>
<dbReference type="InterPro" id="IPR018649">
    <property type="entry name" value="SHOCT"/>
</dbReference>
<comment type="caution">
    <text evidence="4">The sequence shown here is derived from an EMBL/GenBank/DDBJ whole genome shotgun (WGS) entry which is preliminary data.</text>
</comment>
<dbReference type="Proteomes" id="UP001184853">
    <property type="component" value="Unassembled WGS sequence"/>
</dbReference>
<organism evidence="4 5">
    <name type="scientific">Chryseobacterium geocarposphaerae</name>
    <dbReference type="NCBI Taxonomy" id="1416776"/>
    <lineage>
        <taxon>Bacteria</taxon>
        <taxon>Pseudomonadati</taxon>
        <taxon>Bacteroidota</taxon>
        <taxon>Flavobacteriia</taxon>
        <taxon>Flavobacteriales</taxon>
        <taxon>Weeksellaceae</taxon>
        <taxon>Chryseobacterium group</taxon>
        <taxon>Chryseobacterium</taxon>
    </lineage>
</organism>
<keyword evidence="1" id="KW-0175">Coiled coil</keyword>
<evidence type="ECO:0000256" key="1">
    <source>
        <dbReference type="SAM" id="Coils"/>
    </source>
</evidence>
<keyword evidence="5" id="KW-1185">Reference proteome</keyword>
<dbReference type="EMBL" id="JAVDQS010000004">
    <property type="protein sequence ID" value="MDR6405117.1"/>
    <property type="molecule type" value="Genomic_DNA"/>
</dbReference>
<sequence>MNLKKFLNEEQDPKAVEKLLVKINSLLTSQEFVEYIAVQKKPALNLSPDCIALTNRRIIFCRPKNFGLSMDFQDYSWVDVADCHIKEGIMGATFMMKTTRNLTNMMDYLPKTQVRKLYQYAQEIEEQMRAVRREKDLEARRASAGGVTVNNATPIITQPQQFQQQTPQLIENEDPFALLQKLKGLMENGIISPEEFENKKNEILSRV</sequence>
<feature type="coiled-coil region" evidence="1">
    <location>
        <begin position="114"/>
        <end position="141"/>
    </location>
</feature>
<name>A0ABU1LEH1_9FLAO</name>
<dbReference type="Pfam" id="PF14470">
    <property type="entry name" value="bPH_3"/>
    <property type="match status" value="1"/>
</dbReference>
<reference evidence="4 5" key="1">
    <citation type="submission" date="2023-07" db="EMBL/GenBank/DDBJ databases">
        <title>Sorghum-associated microbial communities from plants grown in Nebraska, USA.</title>
        <authorList>
            <person name="Schachtman D."/>
        </authorList>
    </citation>
    <scope>NUCLEOTIDE SEQUENCE [LARGE SCALE GENOMIC DNA]</scope>
    <source>
        <strain evidence="4 5">DS1709</strain>
    </source>
</reference>
<dbReference type="Pfam" id="PF09851">
    <property type="entry name" value="SHOCT"/>
    <property type="match status" value="1"/>
</dbReference>
<evidence type="ECO:0000313" key="5">
    <source>
        <dbReference type="Proteomes" id="UP001184853"/>
    </source>
</evidence>
<accession>A0ABU1LEH1</accession>
<proteinExistence type="predicted"/>
<evidence type="ECO:0000259" key="3">
    <source>
        <dbReference type="Pfam" id="PF14470"/>
    </source>
</evidence>
<evidence type="ECO:0000313" key="4">
    <source>
        <dbReference type="EMBL" id="MDR6405117.1"/>
    </source>
</evidence>
<gene>
    <name evidence="4" type="ORF">J2781_002041</name>
</gene>